<dbReference type="SUPFAM" id="SSF53474">
    <property type="entry name" value="alpha/beta-Hydrolases"/>
    <property type="match status" value="1"/>
</dbReference>
<evidence type="ECO:0000259" key="7">
    <source>
        <dbReference type="Pfam" id="PF08386"/>
    </source>
</evidence>
<dbReference type="Pfam" id="PF08386">
    <property type="entry name" value="Abhydrolase_4"/>
    <property type="match status" value="1"/>
</dbReference>
<feature type="compositionally biased region" description="Basic and acidic residues" evidence="4">
    <location>
        <begin position="532"/>
        <end position="544"/>
    </location>
</feature>
<keyword evidence="3 8" id="KW-0378">Hydrolase</keyword>
<evidence type="ECO:0000256" key="3">
    <source>
        <dbReference type="ARBA" id="ARBA00022801"/>
    </source>
</evidence>
<dbReference type="InterPro" id="IPR029058">
    <property type="entry name" value="AB_hydrolase_fold"/>
</dbReference>
<feature type="signal peptide" evidence="5">
    <location>
        <begin position="1"/>
        <end position="43"/>
    </location>
</feature>
<dbReference type="Proteomes" id="UP000318720">
    <property type="component" value="Unassembled WGS sequence"/>
</dbReference>
<keyword evidence="2 5" id="KW-0732">Signal</keyword>
<name>A0AAE9AZG5_9ACTN</name>
<evidence type="ECO:0000256" key="1">
    <source>
        <dbReference type="ARBA" id="ARBA00010088"/>
    </source>
</evidence>
<evidence type="ECO:0000256" key="4">
    <source>
        <dbReference type="SAM" id="MobiDB-lite"/>
    </source>
</evidence>
<feature type="domain" description="Peptidase S33 tripeptidyl aminopeptidase-like C-terminal" evidence="7">
    <location>
        <begin position="431"/>
        <end position="526"/>
    </location>
</feature>
<dbReference type="InterPro" id="IPR051601">
    <property type="entry name" value="Serine_prot/Carboxylest_S33"/>
</dbReference>
<comment type="caution">
    <text evidence="8">The sequence shown here is derived from an EMBL/GenBank/DDBJ whole genome shotgun (WGS) entry which is preliminary data.</text>
</comment>
<organism evidence="8 9">
    <name type="scientific">Streptomyces ipomoeae</name>
    <dbReference type="NCBI Taxonomy" id="103232"/>
    <lineage>
        <taxon>Bacteria</taxon>
        <taxon>Bacillati</taxon>
        <taxon>Actinomycetota</taxon>
        <taxon>Actinomycetes</taxon>
        <taxon>Kitasatosporales</taxon>
        <taxon>Streptomycetaceae</taxon>
        <taxon>Streptomyces</taxon>
    </lineage>
</organism>
<comment type="similarity">
    <text evidence="1">Belongs to the peptidase S33 family.</text>
</comment>
<dbReference type="PANTHER" id="PTHR43248">
    <property type="entry name" value="2-SUCCINYL-6-HYDROXY-2,4-CYCLOHEXADIENE-1-CARBOXYLATE SYNTHASE"/>
    <property type="match status" value="1"/>
</dbReference>
<feature type="domain" description="AB hydrolase-1" evidence="6">
    <location>
        <begin position="109"/>
        <end position="299"/>
    </location>
</feature>
<evidence type="ECO:0000256" key="2">
    <source>
        <dbReference type="ARBA" id="ARBA00022729"/>
    </source>
</evidence>
<evidence type="ECO:0000313" key="9">
    <source>
        <dbReference type="Proteomes" id="UP000318720"/>
    </source>
</evidence>
<protein>
    <submittedName>
        <fullName evidence="8">Alpha/beta hydrolase</fullName>
    </submittedName>
</protein>
<feature type="chain" id="PRO_5042200585" evidence="5">
    <location>
        <begin position="44"/>
        <end position="556"/>
    </location>
</feature>
<dbReference type="EMBL" id="SPAZ01000201">
    <property type="protein sequence ID" value="TQE29525.1"/>
    <property type="molecule type" value="Genomic_DNA"/>
</dbReference>
<reference evidence="8 9" key="1">
    <citation type="submission" date="2019-03" db="EMBL/GenBank/DDBJ databases">
        <title>Comparative genomic analyses of the sweetpotato soil rot pathogen, Streptomyces ipomoeae.</title>
        <authorList>
            <person name="Ruschel Soares N."/>
            <person name="Badger J.H."/>
            <person name="Huguet-Tapia J.C."/>
            <person name="Clark C.A."/>
            <person name="Pettis G.S."/>
        </authorList>
    </citation>
    <scope>NUCLEOTIDE SEQUENCE [LARGE SCALE GENOMIC DNA]</scope>
    <source>
        <strain evidence="8 9">88-35</strain>
    </source>
</reference>
<gene>
    <name evidence="8" type="ORF">Sipo8835_24960</name>
</gene>
<proteinExistence type="inferred from homology"/>
<dbReference type="PANTHER" id="PTHR43248:SF29">
    <property type="entry name" value="TRIPEPTIDYL AMINOPEPTIDASE"/>
    <property type="match status" value="1"/>
</dbReference>
<dbReference type="InterPro" id="IPR000073">
    <property type="entry name" value="AB_hydrolase_1"/>
</dbReference>
<sequence length="556" mass="59532">MCTSPTPGGTSVPSPTRGRHIGLAGAAIATALFGQLLTGTATAAPTASPTPTPAGTIAWEPCESPYGEGSFECATIAVPVDWARPDGATIDLALSRHRATDPDRRLGSLLLNPGGPGMSGVDLALSSPFSFSPELVERFDFVGFDPRGTNRSAPTYCDDDLSAARRSALGSQDDAGLDALRAANRAFADSCRELSGPLAEHMDSASVARDMDAIRVGLGERRISYWGGSYGTLIGQMYAELFPRRIRAMVLDSNMDHSLGVWGIQKTRTETLEGAFGEFADWCAHTSTCALHGQDVRALYASLYAAAEENRLTYYGRPMALSTFQGITFSHMYDPDTEWPEFAQLLTSMGTTAEAGGTAEDTGTAVTTEAAETVDTTSAAVSGAVANPVKFAYDLVLCQDYDLDVPSYAAIARMEAELARIAPLTRQASLSRSYMTSCQNWTDEVANPQHRLRVRGSAPILVTNSRYDVATPHAWGANAARQIGREATLLTYDGVGHITYWLSPCMREATDTYLTTLVTPEKGTRCPAIRPGDGRARQQLKDDGLIDPLPKPESVF</sequence>
<dbReference type="InterPro" id="IPR013595">
    <property type="entry name" value="Pept_S33_TAP-like_C"/>
</dbReference>
<evidence type="ECO:0000256" key="5">
    <source>
        <dbReference type="SAM" id="SignalP"/>
    </source>
</evidence>
<dbReference type="Gene3D" id="3.40.50.1820">
    <property type="entry name" value="alpha/beta hydrolase"/>
    <property type="match status" value="1"/>
</dbReference>
<dbReference type="GO" id="GO:0016787">
    <property type="term" value="F:hydrolase activity"/>
    <property type="evidence" value="ECO:0007669"/>
    <property type="project" value="UniProtKB-KW"/>
</dbReference>
<feature type="region of interest" description="Disordered" evidence="4">
    <location>
        <begin position="524"/>
        <end position="556"/>
    </location>
</feature>
<accession>A0AAE9AZG5</accession>
<dbReference type="AlphaFoldDB" id="A0AAE9AZG5"/>
<dbReference type="Pfam" id="PF00561">
    <property type="entry name" value="Abhydrolase_1"/>
    <property type="match status" value="1"/>
</dbReference>
<evidence type="ECO:0000259" key="6">
    <source>
        <dbReference type="Pfam" id="PF00561"/>
    </source>
</evidence>
<evidence type="ECO:0000313" key="8">
    <source>
        <dbReference type="EMBL" id="TQE29525.1"/>
    </source>
</evidence>